<accession>A0A8E2JA21</accession>
<proteinExistence type="predicted"/>
<dbReference type="EMBL" id="KV745504">
    <property type="protein sequence ID" value="OCK74329.1"/>
    <property type="molecule type" value="Genomic_DNA"/>
</dbReference>
<dbReference type="Proteomes" id="UP000250266">
    <property type="component" value="Unassembled WGS sequence"/>
</dbReference>
<gene>
    <name evidence="1" type="ORF">K432DRAFT_470244</name>
</gene>
<name>A0A8E2JA21_9PEZI</name>
<dbReference type="AlphaFoldDB" id="A0A8E2JA21"/>
<protein>
    <submittedName>
        <fullName evidence="1">Uncharacterized protein</fullName>
    </submittedName>
</protein>
<evidence type="ECO:0000313" key="2">
    <source>
        <dbReference type="Proteomes" id="UP000250266"/>
    </source>
</evidence>
<sequence length="72" mass="7806">MGYRYADSAEKLALAGLTPQDSELVDPKRIKGYPVQMECELVTVCHTMADLALAVGIRVLRVCGAVVEGRRA</sequence>
<dbReference type="Gene3D" id="2.30.110.10">
    <property type="entry name" value="Electron Transport, Fmn-binding Protein, Chain A"/>
    <property type="match status" value="1"/>
</dbReference>
<dbReference type="OrthoDB" id="10250990at2759"/>
<reference evidence="1 2" key="1">
    <citation type="journal article" date="2016" name="Nat. Commun.">
        <title>Ectomycorrhizal ecology is imprinted in the genome of the dominant symbiotic fungus Cenococcum geophilum.</title>
        <authorList>
            <consortium name="DOE Joint Genome Institute"/>
            <person name="Peter M."/>
            <person name="Kohler A."/>
            <person name="Ohm R.A."/>
            <person name="Kuo A."/>
            <person name="Krutzmann J."/>
            <person name="Morin E."/>
            <person name="Arend M."/>
            <person name="Barry K.W."/>
            <person name="Binder M."/>
            <person name="Choi C."/>
            <person name="Clum A."/>
            <person name="Copeland A."/>
            <person name="Grisel N."/>
            <person name="Haridas S."/>
            <person name="Kipfer T."/>
            <person name="LaButti K."/>
            <person name="Lindquist E."/>
            <person name="Lipzen A."/>
            <person name="Maire R."/>
            <person name="Meier B."/>
            <person name="Mihaltcheva S."/>
            <person name="Molinier V."/>
            <person name="Murat C."/>
            <person name="Poggeler S."/>
            <person name="Quandt C.A."/>
            <person name="Sperisen C."/>
            <person name="Tritt A."/>
            <person name="Tisserant E."/>
            <person name="Crous P.W."/>
            <person name="Henrissat B."/>
            <person name="Nehls U."/>
            <person name="Egli S."/>
            <person name="Spatafora J.W."/>
            <person name="Grigoriev I.V."/>
            <person name="Martin F.M."/>
        </authorList>
    </citation>
    <scope>NUCLEOTIDE SEQUENCE [LARGE SCALE GENOMIC DNA]</scope>
    <source>
        <strain evidence="1 2">CBS 459.81</strain>
    </source>
</reference>
<dbReference type="InterPro" id="IPR012349">
    <property type="entry name" value="Split_barrel_FMN-bd"/>
</dbReference>
<evidence type="ECO:0000313" key="1">
    <source>
        <dbReference type="EMBL" id="OCK74329.1"/>
    </source>
</evidence>
<dbReference type="SUPFAM" id="SSF50475">
    <property type="entry name" value="FMN-binding split barrel"/>
    <property type="match status" value="1"/>
</dbReference>
<keyword evidence="2" id="KW-1185">Reference proteome</keyword>
<organism evidence="1 2">
    <name type="scientific">Lepidopterella palustris CBS 459.81</name>
    <dbReference type="NCBI Taxonomy" id="1314670"/>
    <lineage>
        <taxon>Eukaryota</taxon>
        <taxon>Fungi</taxon>
        <taxon>Dikarya</taxon>
        <taxon>Ascomycota</taxon>
        <taxon>Pezizomycotina</taxon>
        <taxon>Dothideomycetes</taxon>
        <taxon>Pleosporomycetidae</taxon>
        <taxon>Mytilinidiales</taxon>
        <taxon>Argynnaceae</taxon>
        <taxon>Lepidopterella</taxon>
    </lineage>
</organism>